<reference evidence="3" key="2">
    <citation type="submission" date="2013-07" db="EMBL/GenBank/DDBJ databases">
        <authorList>
            <consortium name="The Broad Institute Genome Sequencing Platform"/>
            <person name="Cuomo C."/>
            <person name="Litvintseva A."/>
            <person name="Chen Y."/>
            <person name="Heitman J."/>
            <person name="Sun S."/>
            <person name="Springer D."/>
            <person name="Dromer F."/>
            <person name="Young S.K."/>
            <person name="Zeng Q."/>
            <person name="Gargeya S."/>
            <person name="Fitzgerald M."/>
            <person name="Abouelleil A."/>
            <person name="Alvarado L."/>
            <person name="Berlin A.M."/>
            <person name="Chapman S.B."/>
            <person name="Dewar J."/>
            <person name="Goldberg J."/>
            <person name="Griggs A."/>
            <person name="Gujja S."/>
            <person name="Hansen M."/>
            <person name="Howarth C."/>
            <person name="Imamovic A."/>
            <person name="Larimer J."/>
            <person name="McCowan C."/>
            <person name="Murphy C."/>
            <person name="Pearson M."/>
            <person name="Priest M."/>
            <person name="Roberts A."/>
            <person name="Saif S."/>
            <person name="Shea T."/>
            <person name="Sykes S."/>
            <person name="Wortman J."/>
            <person name="Nusbaum C."/>
            <person name="Birren B."/>
        </authorList>
    </citation>
    <scope>NUCLEOTIDE SEQUENCE</scope>
    <source>
        <strain evidence="3">CBS 10118</strain>
    </source>
</reference>
<feature type="region of interest" description="Disordered" evidence="1">
    <location>
        <begin position="1"/>
        <end position="184"/>
    </location>
</feature>
<dbReference type="VEuPathDB" id="FungiDB:I302_04354"/>
<dbReference type="RefSeq" id="XP_019047737.1">
    <property type="nucleotide sequence ID" value="XM_019190989.1"/>
</dbReference>
<dbReference type="AlphaFoldDB" id="A0A1B9G6K7"/>
<proteinExistence type="predicted"/>
<gene>
    <name evidence="2" type="ORF">I302_04354</name>
    <name evidence="3" type="ORF">I302_100977</name>
</gene>
<reference evidence="3" key="4">
    <citation type="submission" date="2024-02" db="EMBL/GenBank/DDBJ databases">
        <title>Comparative genomics of Cryptococcus and Kwoniella reveals pathogenesis evolution and contrasting modes of karyotype evolution via chromosome fusion or intercentromeric recombination.</title>
        <authorList>
            <person name="Coelho M.A."/>
            <person name="David-Palma M."/>
            <person name="Shea T."/>
            <person name="Bowers K."/>
            <person name="McGinley-Smith S."/>
            <person name="Mohammad A.W."/>
            <person name="Gnirke A."/>
            <person name="Yurkov A.M."/>
            <person name="Nowrousian M."/>
            <person name="Sun S."/>
            <person name="Cuomo C.A."/>
            <person name="Heitman J."/>
        </authorList>
    </citation>
    <scope>NUCLEOTIDE SEQUENCE</scope>
    <source>
        <strain evidence="3">CBS 10118</strain>
    </source>
</reference>
<reference evidence="2" key="1">
    <citation type="submission" date="2013-07" db="EMBL/GenBank/DDBJ databases">
        <title>The Genome Sequence of Cryptococcus bestiolae CBS10118.</title>
        <authorList>
            <consortium name="The Broad Institute Genome Sequencing Platform"/>
            <person name="Cuomo C."/>
            <person name="Litvintseva A."/>
            <person name="Chen Y."/>
            <person name="Heitman J."/>
            <person name="Sun S."/>
            <person name="Springer D."/>
            <person name="Dromer F."/>
            <person name="Young S.K."/>
            <person name="Zeng Q."/>
            <person name="Gargeya S."/>
            <person name="Fitzgerald M."/>
            <person name="Abouelleil A."/>
            <person name="Alvarado L."/>
            <person name="Berlin A.M."/>
            <person name="Chapman S.B."/>
            <person name="Dewar J."/>
            <person name="Goldberg J."/>
            <person name="Griggs A."/>
            <person name="Gujja S."/>
            <person name="Hansen M."/>
            <person name="Howarth C."/>
            <person name="Imamovic A."/>
            <person name="Larimer J."/>
            <person name="McCowan C."/>
            <person name="Murphy C."/>
            <person name="Pearson M."/>
            <person name="Priest M."/>
            <person name="Roberts A."/>
            <person name="Saif S."/>
            <person name="Shea T."/>
            <person name="Sykes S."/>
            <person name="Wortman J."/>
            <person name="Nusbaum C."/>
            <person name="Birren B."/>
        </authorList>
    </citation>
    <scope>NUCLEOTIDE SEQUENCE [LARGE SCALE GENOMIC DNA]</scope>
    <source>
        <strain evidence="2">CBS 10118</strain>
    </source>
</reference>
<name>A0A1B9G6K7_9TREE</name>
<evidence type="ECO:0000313" key="2">
    <source>
        <dbReference type="EMBL" id="OCF26667.1"/>
    </source>
</evidence>
<sequence length="404" mass="43469">MSTTSSTSSPTNGPLGNINWNQFRRSGEDSPQISPKSSADGLSRPSQSTEASRSADSEPHTSSNAPHISVGDADTEARYYTNPNPNHREIPSTSVISTNSVSASQGSQHAPSGGTLGRYRKKQSKPSSGSGSQSKVLKKSGSGKPSKKDQARSSTSIPLKIASKAPKPRYVTGSDAFQASGTGVPDFYPRGADTASAVIPGTGQQVLLGTYELEQPSLQLDATSVPRYSQAQAQMTLPQPRRSILSTLRTLPAISAGNTHQKIGRDLRFTSPTTLAPQPDSDATTTSKGYDDPKRRQAFRSAIISDPGNVKTYIHSGRSDGPFPALEEGMVVKQPEGFDMSITPIYDRDSQLHPDLNSSGTAQPRLYRSISLEEGRKIEEMVREASRRAYERGYYQAQAVRHDL</sequence>
<accession>A0A1B9G6K7</accession>
<dbReference type="KEGG" id="kbi:30208753"/>
<feature type="compositionally biased region" description="Polar residues" evidence="1">
    <location>
        <begin position="10"/>
        <end position="37"/>
    </location>
</feature>
<reference evidence="2" key="3">
    <citation type="submission" date="2014-01" db="EMBL/GenBank/DDBJ databases">
        <title>Evolution of pathogenesis and genome organization in the Tremellales.</title>
        <authorList>
            <person name="Cuomo C."/>
            <person name="Litvintseva A."/>
            <person name="Heitman J."/>
            <person name="Chen Y."/>
            <person name="Sun S."/>
            <person name="Springer D."/>
            <person name="Dromer F."/>
            <person name="Young S."/>
            <person name="Zeng Q."/>
            <person name="Chapman S."/>
            <person name="Gujja S."/>
            <person name="Saif S."/>
            <person name="Birren B."/>
        </authorList>
    </citation>
    <scope>NUCLEOTIDE SEQUENCE</scope>
    <source>
        <strain evidence="2">CBS 10118</strain>
    </source>
</reference>
<feature type="region of interest" description="Disordered" evidence="1">
    <location>
        <begin position="270"/>
        <end position="294"/>
    </location>
</feature>
<dbReference type="EMBL" id="KI894020">
    <property type="protein sequence ID" value="OCF26667.1"/>
    <property type="molecule type" value="Genomic_DNA"/>
</dbReference>
<organism evidence="2">
    <name type="scientific">Kwoniella bestiolae CBS 10118</name>
    <dbReference type="NCBI Taxonomy" id="1296100"/>
    <lineage>
        <taxon>Eukaryota</taxon>
        <taxon>Fungi</taxon>
        <taxon>Dikarya</taxon>
        <taxon>Basidiomycota</taxon>
        <taxon>Agaricomycotina</taxon>
        <taxon>Tremellomycetes</taxon>
        <taxon>Tremellales</taxon>
        <taxon>Cryptococcaceae</taxon>
        <taxon>Kwoniella</taxon>
    </lineage>
</organism>
<feature type="compositionally biased region" description="Polar residues" evidence="1">
    <location>
        <begin position="81"/>
        <end position="110"/>
    </location>
</feature>
<keyword evidence="4" id="KW-1185">Reference proteome</keyword>
<dbReference type="EMBL" id="CP144541">
    <property type="protein sequence ID" value="WVW79014.1"/>
    <property type="molecule type" value="Genomic_DNA"/>
</dbReference>
<dbReference type="Proteomes" id="UP000092730">
    <property type="component" value="Chromosome 1"/>
</dbReference>
<feature type="compositionally biased region" description="Low complexity" evidence="1">
    <location>
        <begin position="125"/>
        <end position="144"/>
    </location>
</feature>
<evidence type="ECO:0000256" key="1">
    <source>
        <dbReference type="SAM" id="MobiDB-lite"/>
    </source>
</evidence>
<protein>
    <submittedName>
        <fullName evidence="2">Uncharacterized protein</fullName>
    </submittedName>
</protein>
<evidence type="ECO:0000313" key="3">
    <source>
        <dbReference type="EMBL" id="WVW79014.1"/>
    </source>
</evidence>
<evidence type="ECO:0000313" key="4">
    <source>
        <dbReference type="Proteomes" id="UP000092730"/>
    </source>
</evidence>
<dbReference type="GeneID" id="30208753"/>
<feature type="compositionally biased region" description="Polar residues" evidence="1">
    <location>
        <begin position="270"/>
        <end position="288"/>
    </location>
</feature>